<sequence length="300" mass="33476">MKYIVEMQQQGQADRLKGYTIGIDVFGRDEGFDPTTDPLVRVQAGKLRRLLANFYAHEGQTEPLRIQIPVGAYVPLYEPVGVSSLNGASTPAQSNTLEDSRLGTATVRREDVGDGQDLPTVFYRVVGDSDWRAQAYAKAVSLWSHRLWGVQLRTLDEIAVDGRALDPIYFVLDIDTQGEWSELRSTLRHVVSGDVVTTQSSTTDLSSETLQIGSLANQFVGCSLTIPGHLYRFCQERNLSSPLMVCLEATYRFSIEASQKNYREAKLHQNRYGGAQRRHGLVLTIPDIVALARSRRSEIL</sequence>
<dbReference type="RefSeq" id="WP_179028208.1">
    <property type="nucleotide sequence ID" value="NZ_CP058350.1"/>
</dbReference>
<evidence type="ECO:0000313" key="2">
    <source>
        <dbReference type="Proteomes" id="UP000308530"/>
    </source>
</evidence>
<proteinExistence type="predicted"/>
<evidence type="ECO:0000313" key="1">
    <source>
        <dbReference type="EMBL" id="QLF70785.1"/>
    </source>
</evidence>
<gene>
    <name evidence="1" type="ORF">FE840_015240</name>
</gene>
<protein>
    <submittedName>
        <fullName evidence="1">Uncharacterized protein</fullName>
    </submittedName>
</protein>
<accession>A0ABX6QRG8</accession>
<dbReference type="Proteomes" id="UP000308530">
    <property type="component" value="Chromosome"/>
</dbReference>
<name>A0ABX6QRG8_9HYPH</name>
<reference evidence="1 2" key="1">
    <citation type="submission" date="2020-06" db="EMBL/GenBank/DDBJ databases">
        <title>Genome sequence of Rhizobium sp strain ADMK78.</title>
        <authorList>
            <person name="Rahi P."/>
        </authorList>
    </citation>
    <scope>NUCLEOTIDE SEQUENCE [LARGE SCALE GENOMIC DNA]</scope>
    <source>
        <strain evidence="1 2">ADMK78</strain>
    </source>
</reference>
<dbReference type="EMBL" id="CP058350">
    <property type="protein sequence ID" value="QLF70785.1"/>
    <property type="molecule type" value="Genomic_DNA"/>
</dbReference>
<organism evidence="1 2">
    <name type="scientific">Peteryoungia desertarenae</name>
    <dbReference type="NCBI Taxonomy" id="1813451"/>
    <lineage>
        <taxon>Bacteria</taxon>
        <taxon>Pseudomonadati</taxon>
        <taxon>Pseudomonadota</taxon>
        <taxon>Alphaproteobacteria</taxon>
        <taxon>Hyphomicrobiales</taxon>
        <taxon>Rhizobiaceae</taxon>
        <taxon>Peteryoungia</taxon>
    </lineage>
</organism>
<keyword evidence="2" id="KW-1185">Reference proteome</keyword>